<dbReference type="SUPFAM" id="SSF56281">
    <property type="entry name" value="Metallo-hydrolase/oxidoreductase"/>
    <property type="match status" value="1"/>
</dbReference>
<dbReference type="Proteomes" id="UP000199206">
    <property type="component" value="Unassembled WGS sequence"/>
</dbReference>
<dbReference type="PANTHER" id="PTHR33835:SF1">
    <property type="entry name" value="METALLO-BETA-LACTAMASE DOMAIN-CONTAINING PROTEIN"/>
    <property type="match status" value="1"/>
</dbReference>
<dbReference type="PANTHER" id="PTHR33835">
    <property type="entry name" value="YALI0C07656P"/>
    <property type="match status" value="1"/>
</dbReference>
<keyword evidence="2" id="KW-1185">Reference proteome</keyword>
<gene>
    <name evidence="1" type="ORF">SAMN05192583_3546</name>
</gene>
<evidence type="ECO:0000313" key="1">
    <source>
        <dbReference type="EMBL" id="SEN77528.1"/>
    </source>
</evidence>
<proteinExistence type="predicted"/>
<dbReference type="STRING" id="1166340.SAMN05192583_3546"/>
<evidence type="ECO:0008006" key="3">
    <source>
        <dbReference type="Google" id="ProtNLM"/>
    </source>
</evidence>
<evidence type="ECO:0000313" key="2">
    <source>
        <dbReference type="Proteomes" id="UP000199206"/>
    </source>
</evidence>
<reference evidence="2" key="1">
    <citation type="submission" date="2016-10" db="EMBL/GenBank/DDBJ databases">
        <authorList>
            <person name="Varghese N."/>
            <person name="Submissions S."/>
        </authorList>
    </citation>
    <scope>NUCLEOTIDE SEQUENCE [LARGE SCALE GENOMIC DNA]</scope>
    <source>
        <strain evidence="2">S6-262</strain>
    </source>
</reference>
<sequence length="241" mass="26403">MAKLNERWIVQPHCDLVEVADGIMTVEGSIVMPLGSFPRRMTVLRLQDGGSAVWSAIPLHEQQMARIEALGPVRFLIVPNKAHRLDLRPWHDRYPGAQIIAPPVAREAVTEAAPVNATEDILRDPAIGLQPVDGTEAGEFALTVKRRDGTTLILNDVLSNVRHPNGLGAQIMARLFGFGVTRPQISRPVRRMLVKDPAALASQFRAWAAIPDLHRILVSHGDVIDQSPKETLDRVAADLAG</sequence>
<dbReference type="InterPro" id="IPR025638">
    <property type="entry name" value="DUF4336"/>
</dbReference>
<dbReference type="InterPro" id="IPR036866">
    <property type="entry name" value="RibonucZ/Hydroxyglut_hydro"/>
</dbReference>
<dbReference type="AlphaFoldDB" id="A0A1H8JBN5"/>
<protein>
    <recommendedName>
        <fullName evidence="3">DUF4336 domain-containing protein</fullName>
    </recommendedName>
</protein>
<name>A0A1H8JBN5_9SPHN</name>
<dbReference type="EMBL" id="FOCF01000012">
    <property type="protein sequence ID" value="SEN77528.1"/>
    <property type="molecule type" value="Genomic_DNA"/>
</dbReference>
<organism evidence="1 2">
    <name type="scientific">Sphingomonas gellani</name>
    <dbReference type="NCBI Taxonomy" id="1166340"/>
    <lineage>
        <taxon>Bacteria</taxon>
        <taxon>Pseudomonadati</taxon>
        <taxon>Pseudomonadota</taxon>
        <taxon>Alphaproteobacteria</taxon>
        <taxon>Sphingomonadales</taxon>
        <taxon>Sphingomonadaceae</taxon>
        <taxon>Sphingomonas</taxon>
    </lineage>
</organism>
<accession>A0A1H8JBN5</accession>